<dbReference type="SUPFAM" id="SSF55729">
    <property type="entry name" value="Acyl-CoA N-acyltransferases (Nat)"/>
    <property type="match status" value="1"/>
</dbReference>
<dbReference type="EMBL" id="NEVR01000003">
    <property type="protein sequence ID" value="OZI63863.1"/>
    <property type="molecule type" value="Genomic_DNA"/>
</dbReference>
<evidence type="ECO:0000313" key="2">
    <source>
        <dbReference type="EMBL" id="OZI63863.1"/>
    </source>
</evidence>
<dbReference type="Proteomes" id="UP000216354">
    <property type="component" value="Unassembled WGS sequence"/>
</dbReference>
<accession>A0ABX4EXQ8</accession>
<name>A0ABX4EXQ8_9BORD</name>
<dbReference type="CDD" id="cd04301">
    <property type="entry name" value="NAT_SF"/>
    <property type="match status" value="1"/>
</dbReference>
<evidence type="ECO:0000259" key="1">
    <source>
        <dbReference type="PROSITE" id="PS51186"/>
    </source>
</evidence>
<sequence length="167" mass="17531">MNLDIRPEQPLDDAAIDTVILAAFAASPYSSHTEHEVVRKLRAAGALAQSLVARLDGQVVGHVAFSPLRIADGSEGWWGLGPIAVNPVHQGLGIGGALMLAGLEGARAAQVGGCVVLGDPAFYGRFGFAPDPDLVLAGVPPEFFQVRRLRDAHARGEVFYHPAFDGA</sequence>
<dbReference type="RefSeq" id="WP_094831944.1">
    <property type="nucleotide sequence ID" value="NZ_NEVR01000003.1"/>
</dbReference>
<protein>
    <submittedName>
        <fullName evidence="2">GNAT family N-acetyltransferase</fullName>
    </submittedName>
</protein>
<feature type="domain" description="N-acetyltransferase" evidence="1">
    <location>
        <begin position="3"/>
        <end position="151"/>
    </location>
</feature>
<organism evidence="2 3">
    <name type="scientific">Bordetella genomosp. 1</name>
    <dbReference type="NCBI Taxonomy" id="1395607"/>
    <lineage>
        <taxon>Bacteria</taxon>
        <taxon>Pseudomonadati</taxon>
        <taxon>Pseudomonadota</taxon>
        <taxon>Betaproteobacteria</taxon>
        <taxon>Burkholderiales</taxon>
        <taxon>Alcaligenaceae</taxon>
        <taxon>Bordetella</taxon>
    </lineage>
</organism>
<dbReference type="InterPro" id="IPR000182">
    <property type="entry name" value="GNAT_dom"/>
</dbReference>
<keyword evidence="3" id="KW-1185">Reference proteome</keyword>
<dbReference type="Gene3D" id="3.40.630.30">
    <property type="match status" value="1"/>
</dbReference>
<dbReference type="PROSITE" id="PS51186">
    <property type="entry name" value="GNAT"/>
    <property type="match status" value="1"/>
</dbReference>
<dbReference type="Pfam" id="PF00583">
    <property type="entry name" value="Acetyltransf_1"/>
    <property type="match status" value="1"/>
</dbReference>
<gene>
    <name evidence="2" type="ORF">CAL27_14795</name>
</gene>
<evidence type="ECO:0000313" key="3">
    <source>
        <dbReference type="Proteomes" id="UP000216354"/>
    </source>
</evidence>
<reference evidence="2 3" key="1">
    <citation type="submission" date="2017-05" db="EMBL/GenBank/DDBJ databases">
        <title>Complete and WGS of Bordetella genogroups.</title>
        <authorList>
            <person name="Spilker T."/>
            <person name="Lipuma J."/>
        </authorList>
    </citation>
    <scope>NUCLEOTIDE SEQUENCE [LARGE SCALE GENOMIC DNA]</scope>
    <source>
        <strain evidence="2 3">AU9795</strain>
    </source>
</reference>
<comment type="caution">
    <text evidence="2">The sequence shown here is derived from an EMBL/GenBank/DDBJ whole genome shotgun (WGS) entry which is preliminary data.</text>
</comment>
<proteinExistence type="predicted"/>
<dbReference type="InterPro" id="IPR016181">
    <property type="entry name" value="Acyl_CoA_acyltransferase"/>
</dbReference>